<name>A0A8S5V384_9CAUD</name>
<evidence type="ECO:0000313" key="2">
    <source>
        <dbReference type="EMBL" id="DAG01173.1"/>
    </source>
</evidence>
<keyword evidence="1" id="KW-0472">Membrane</keyword>
<evidence type="ECO:0000256" key="1">
    <source>
        <dbReference type="SAM" id="Phobius"/>
    </source>
</evidence>
<organism evidence="2">
    <name type="scientific">Siphoviridae sp. ctt0c4</name>
    <dbReference type="NCBI Taxonomy" id="2825702"/>
    <lineage>
        <taxon>Viruses</taxon>
        <taxon>Duplodnaviria</taxon>
        <taxon>Heunggongvirae</taxon>
        <taxon>Uroviricota</taxon>
        <taxon>Caudoviricetes</taxon>
    </lineage>
</organism>
<keyword evidence="1" id="KW-1133">Transmembrane helix</keyword>
<dbReference type="EMBL" id="BK016188">
    <property type="protein sequence ID" value="DAG01173.1"/>
    <property type="molecule type" value="Genomic_DNA"/>
</dbReference>
<accession>A0A8S5V384</accession>
<proteinExistence type="predicted"/>
<keyword evidence="1" id="KW-0812">Transmembrane</keyword>
<reference evidence="2" key="1">
    <citation type="journal article" date="2021" name="Proc. Natl. Acad. Sci. U.S.A.">
        <title>A Catalog of Tens of Thousands of Viruses from Human Metagenomes Reveals Hidden Associations with Chronic Diseases.</title>
        <authorList>
            <person name="Tisza M.J."/>
            <person name="Buck C.B."/>
        </authorList>
    </citation>
    <scope>NUCLEOTIDE SEQUENCE</scope>
    <source>
        <strain evidence="2">Ctt0c4</strain>
    </source>
</reference>
<protein>
    <submittedName>
        <fullName evidence="2">Uncharacterized protein</fullName>
    </submittedName>
</protein>
<feature type="transmembrane region" description="Helical" evidence="1">
    <location>
        <begin position="6"/>
        <end position="31"/>
    </location>
</feature>
<sequence length="34" mass="3485">MKPSEIIIGTILAALAGIFLGAFIVGVVTILTEI</sequence>